<dbReference type="Proteomes" id="UP000020218">
    <property type="component" value="Unassembled WGS sequence"/>
</dbReference>
<dbReference type="GO" id="GO:0016491">
    <property type="term" value="F:oxidoreductase activity"/>
    <property type="evidence" value="ECO:0007669"/>
    <property type="project" value="UniProtKB-KW"/>
</dbReference>
<sequence length="568" mass="61817">MAWPSAAHGQPPVMPVDLTRVNSPYAGNQYNQRLIVTGGTRPGPPVSFHSILRKGARSVFLRIEEALDGPFGGGDNPLRHLGALGLYLLWIIVGSGLYLYTVLDTGIDAVYQSIGDLSGEQWYLGGILRSLHRYASDAFMLVMTLHLIREWCYGRYHGFRLYSWMTGVPLLWLAYISGIGGYWIVWDQLAQVSATATAELLDWLPIFSEPSARNFLTPDSISDRFFTMLVFIHIGVPLLLILGLWAHVHRISHVDYLPGKRVMLATLLALLILSLLQPALSNPPANLAMLPGALDFDWFILFIHPLTDLTSPAIVWLLLLALTALLFALPLLPHPAAEPVAVVDPANCTGCDRCLADCPYAAIAMQPHPLRPGFKLAVVDGDLCAGCGICAGSCPSSTPFRRRDKLVTGIDMPQQPIHALREELEQAVARLSGPQRVVVFACARGADASGLAAADTAVMPLLCTGMLPPSFVEYALRGGADGVLLNTCRPGGCDFRLGDRWTRERLAGEREPHLRQTVPAARLQLCAAAAGDEPMLSAALNDLRARLANEALASDRLPPYLRRVSNHA</sequence>
<dbReference type="GO" id="GO:0051536">
    <property type="term" value="F:iron-sulfur cluster binding"/>
    <property type="evidence" value="ECO:0007669"/>
    <property type="project" value="UniProtKB-KW"/>
</dbReference>
<dbReference type="Pfam" id="PF13631">
    <property type="entry name" value="Cytochrom_B_N_2"/>
    <property type="match status" value="1"/>
</dbReference>
<keyword evidence="4" id="KW-0408">Iron</keyword>
<dbReference type="PANTHER" id="PTHR19271">
    <property type="entry name" value="CYTOCHROME B"/>
    <property type="match status" value="1"/>
</dbReference>
<dbReference type="PATRIC" id="fig|1454001.3.peg.3194"/>
<dbReference type="InterPro" id="IPR017896">
    <property type="entry name" value="4Fe4S_Fe-S-bd"/>
</dbReference>
<dbReference type="SUPFAM" id="SSF81342">
    <property type="entry name" value="Transmembrane di-heme cytochromes"/>
    <property type="match status" value="1"/>
</dbReference>
<dbReference type="InterPro" id="IPR027387">
    <property type="entry name" value="Cytb/b6-like_sf"/>
</dbReference>
<dbReference type="PROSITE" id="PS00198">
    <property type="entry name" value="4FE4S_FER_1"/>
    <property type="match status" value="2"/>
</dbReference>
<accession>A0A011M790</accession>
<evidence type="ECO:0000256" key="1">
    <source>
        <dbReference type="ARBA" id="ARBA00011649"/>
    </source>
</evidence>
<dbReference type="InterPro" id="IPR016174">
    <property type="entry name" value="Di-haem_cyt_TM"/>
</dbReference>
<dbReference type="PROSITE" id="PS51002">
    <property type="entry name" value="CYTB_NTER"/>
    <property type="match status" value="1"/>
</dbReference>
<feature type="transmembrane region" description="Helical" evidence="6">
    <location>
        <begin position="84"/>
        <end position="103"/>
    </location>
</feature>
<feature type="domain" description="4Fe-4S ferredoxin-type" evidence="8">
    <location>
        <begin position="375"/>
        <end position="404"/>
    </location>
</feature>
<evidence type="ECO:0000313" key="9">
    <source>
        <dbReference type="EMBL" id="EXI65478.1"/>
    </source>
</evidence>
<dbReference type="InterPro" id="IPR017900">
    <property type="entry name" value="4Fe4S_Fe_S_CS"/>
</dbReference>
<evidence type="ECO:0000256" key="4">
    <source>
        <dbReference type="ARBA" id="ARBA00023004"/>
    </source>
</evidence>
<feature type="transmembrane region" description="Helical" evidence="6">
    <location>
        <begin position="161"/>
        <end position="185"/>
    </location>
</feature>
<dbReference type="InterPro" id="IPR003813">
    <property type="entry name" value="MvhD/FlpD"/>
</dbReference>
<keyword evidence="10" id="KW-1185">Reference proteome</keyword>
<feature type="domain" description="Cytochrome b/b6 N-terminal region profile" evidence="7">
    <location>
        <begin position="26"/>
        <end position="260"/>
    </location>
</feature>
<dbReference type="Pfam" id="PF12838">
    <property type="entry name" value="Fer4_7"/>
    <property type="match status" value="1"/>
</dbReference>
<feature type="domain" description="4Fe-4S ferredoxin-type" evidence="8">
    <location>
        <begin position="339"/>
        <end position="368"/>
    </location>
</feature>
<dbReference type="GO" id="GO:0016020">
    <property type="term" value="C:membrane"/>
    <property type="evidence" value="ECO:0007669"/>
    <property type="project" value="InterPro"/>
</dbReference>
<evidence type="ECO:0000259" key="8">
    <source>
        <dbReference type="PROSITE" id="PS51379"/>
    </source>
</evidence>
<evidence type="ECO:0000313" key="10">
    <source>
        <dbReference type="Proteomes" id="UP000020218"/>
    </source>
</evidence>
<keyword evidence="2" id="KW-0479">Metal-binding</keyword>
<dbReference type="SUPFAM" id="SSF54862">
    <property type="entry name" value="4Fe-4S ferredoxins"/>
    <property type="match status" value="1"/>
</dbReference>
<protein>
    <submittedName>
        <fullName evidence="9">Cytochrome b</fullName>
    </submittedName>
</protein>
<keyword evidence="6" id="KW-0472">Membrane</keyword>
<evidence type="ECO:0000259" key="7">
    <source>
        <dbReference type="PROSITE" id="PS51002"/>
    </source>
</evidence>
<organism evidence="9 10">
    <name type="scientific">Candidatus Accumulibacter adjunctus</name>
    <dbReference type="NCBI Taxonomy" id="1454001"/>
    <lineage>
        <taxon>Bacteria</taxon>
        <taxon>Pseudomonadati</taxon>
        <taxon>Pseudomonadota</taxon>
        <taxon>Betaproteobacteria</taxon>
        <taxon>Candidatus Accumulibacter</taxon>
    </lineage>
</organism>
<dbReference type="GO" id="GO:0009055">
    <property type="term" value="F:electron transfer activity"/>
    <property type="evidence" value="ECO:0007669"/>
    <property type="project" value="InterPro"/>
</dbReference>
<keyword evidence="6" id="KW-0812">Transmembrane</keyword>
<dbReference type="PROSITE" id="PS51379">
    <property type="entry name" value="4FE4S_FER_2"/>
    <property type="match status" value="2"/>
</dbReference>
<evidence type="ECO:0000256" key="3">
    <source>
        <dbReference type="ARBA" id="ARBA00023002"/>
    </source>
</evidence>
<comment type="caution">
    <text evidence="9">The sequence shown here is derived from an EMBL/GenBank/DDBJ whole genome shotgun (WGS) entry which is preliminary data.</text>
</comment>
<feature type="transmembrane region" description="Helical" evidence="6">
    <location>
        <begin position="225"/>
        <end position="246"/>
    </location>
</feature>
<dbReference type="GO" id="GO:0046872">
    <property type="term" value="F:metal ion binding"/>
    <property type="evidence" value="ECO:0007669"/>
    <property type="project" value="UniProtKB-KW"/>
</dbReference>
<proteinExistence type="predicted"/>
<dbReference type="InterPro" id="IPR005797">
    <property type="entry name" value="Cyt_b/b6_N"/>
</dbReference>
<dbReference type="STRING" id="1454001.AW08_03149"/>
<keyword evidence="6" id="KW-1133">Transmembrane helix</keyword>
<dbReference type="PANTHER" id="PTHR19271:SF16">
    <property type="entry name" value="CYTOCHROME B"/>
    <property type="match status" value="1"/>
</dbReference>
<gene>
    <name evidence="9" type="primary">petB</name>
    <name evidence="9" type="ORF">AW08_03149</name>
</gene>
<dbReference type="GO" id="GO:0022904">
    <property type="term" value="P:respiratory electron transport chain"/>
    <property type="evidence" value="ECO:0007669"/>
    <property type="project" value="InterPro"/>
</dbReference>
<dbReference type="EMBL" id="JFAX01000022">
    <property type="protein sequence ID" value="EXI65478.1"/>
    <property type="molecule type" value="Genomic_DNA"/>
</dbReference>
<comment type="subunit">
    <text evidence="1">The main subunits of complex b-c1 are: cytochrome b, cytochrome c1 and the Rieske protein.</text>
</comment>
<dbReference type="Pfam" id="PF02662">
    <property type="entry name" value="FlpD"/>
    <property type="match status" value="1"/>
</dbReference>
<reference evidence="9" key="1">
    <citation type="submission" date="2014-02" db="EMBL/GenBank/DDBJ databases">
        <title>Expanding our view of genomic diversity in Candidatus Accumulibacter clades.</title>
        <authorList>
            <person name="Skennerton C.T."/>
            <person name="Barr J.J."/>
            <person name="Slater F.R."/>
            <person name="Bond P.L."/>
            <person name="Tyson G.W."/>
        </authorList>
    </citation>
    <scope>NUCLEOTIDE SEQUENCE [LARGE SCALE GENOMIC DNA]</scope>
</reference>
<name>A0A011M790_9PROT</name>
<dbReference type="AlphaFoldDB" id="A0A011M790"/>
<evidence type="ECO:0000256" key="5">
    <source>
        <dbReference type="ARBA" id="ARBA00023014"/>
    </source>
</evidence>
<keyword evidence="5" id="KW-0411">Iron-sulfur</keyword>
<keyword evidence="3" id="KW-0560">Oxidoreductase</keyword>
<feature type="transmembrane region" description="Helical" evidence="6">
    <location>
        <begin position="313"/>
        <end position="332"/>
    </location>
</feature>
<dbReference type="Gene3D" id="1.20.810.10">
    <property type="entry name" value="Cytochrome Bc1 Complex, Chain C"/>
    <property type="match status" value="1"/>
</dbReference>
<dbReference type="Gene3D" id="3.30.70.20">
    <property type="match status" value="1"/>
</dbReference>
<feature type="transmembrane region" description="Helical" evidence="6">
    <location>
        <begin position="262"/>
        <end position="280"/>
    </location>
</feature>
<evidence type="ECO:0000256" key="2">
    <source>
        <dbReference type="ARBA" id="ARBA00022723"/>
    </source>
</evidence>
<evidence type="ECO:0000256" key="6">
    <source>
        <dbReference type="SAM" id="Phobius"/>
    </source>
</evidence>